<sequence>MYGADIGTLNVYVQTLPTNQANISSTLVWTKSGTQGNAWRRGQQSLHDLNTTNMYGWRVAFEGVVGRGYLGDISLDDIFLSQAECPASRTCDFELNLCDFQPDPGNSWVRQQATNLANFVNEDHTSSTSLGHFAMAQTNSKLRSRQYPDAGDECLRFWYFVNGPDGSTGQISVAKQTSGSATETALWSNNIYENGWRYGQVSISGDRSPFTYLFQAVKSSQDVVIGIDDVILTLGFCKPPINCDFEAIDLCSWTQMKNDDFDWLLQTGATESFGTGATVDHTTNSAQGHYIFIETSHPAKQNDTARIISEHLLTGQGCFSLWYHMHGEDIGSLVIYQNTKSNPMTQINKIDGEQGDQWKQLHTDLAVP</sequence>
<dbReference type="GO" id="GO:0016020">
    <property type="term" value="C:membrane"/>
    <property type="evidence" value="ECO:0007669"/>
    <property type="project" value="InterPro"/>
</dbReference>
<dbReference type="PANTHER" id="PTHR23282">
    <property type="entry name" value="APICAL ENDOSOMAL GLYCOPROTEIN PRECURSOR"/>
    <property type="match status" value="1"/>
</dbReference>
<dbReference type="InterPro" id="IPR051560">
    <property type="entry name" value="MAM_domain-containing"/>
</dbReference>
<dbReference type="AlphaFoldDB" id="A0A820IIZ2"/>
<dbReference type="Proteomes" id="UP000663868">
    <property type="component" value="Unassembled WGS sequence"/>
</dbReference>
<dbReference type="CDD" id="cd06263">
    <property type="entry name" value="MAM"/>
    <property type="match status" value="3"/>
</dbReference>
<reference evidence="2" key="1">
    <citation type="submission" date="2021-02" db="EMBL/GenBank/DDBJ databases">
        <authorList>
            <person name="Nowell W R."/>
        </authorList>
    </citation>
    <scope>NUCLEOTIDE SEQUENCE</scope>
</reference>
<evidence type="ECO:0000313" key="3">
    <source>
        <dbReference type="Proteomes" id="UP000663868"/>
    </source>
</evidence>
<evidence type="ECO:0000313" key="2">
    <source>
        <dbReference type="EMBL" id="CAF4311897.1"/>
    </source>
</evidence>
<feature type="domain" description="MAM" evidence="1">
    <location>
        <begin position="1"/>
        <end position="87"/>
    </location>
</feature>
<dbReference type="Gene3D" id="2.60.120.200">
    <property type="match status" value="3"/>
</dbReference>
<organism evidence="2 3">
    <name type="scientific">Adineta steineri</name>
    <dbReference type="NCBI Taxonomy" id="433720"/>
    <lineage>
        <taxon>Eukaryota</taxon>
        <taxon>Metazoa</taxon>
        <taxon>Spiralia</taxon>
        <taxon>Gnathifera</taxon>
        <taxon>Rotifera</taxon>
        <taxon>Eurotatoria</taxon>
        <taxon>Bdelloidea</taxon>
        <taxon>Adinetida</taxon>
        <taxon>Adinetidae</taxon>
        <taxon>Adineta</taxon>
    </lineage>
</organism>
<feature type="domain" description="MAM" evidence="1">
    <location>
        <begin position="89"/>
        <end position="239"/>
    </location>
</feature>
<evidence type="ECO:0000259" key="1">
    <source>
        <dbReference type="PROSITE" id="PS50060"/>
    </source>
</evidence>
<gene>
    <name evidence="2" type="ORF">KXQ929_LOCUS46124</name>
</gene>
<dbReference type="InterPro" id="IPR000998">
    <property type="entry name" value="MAM_dom"/>
</dbReference>
<dbReference type="Pfam" id="PF00629">
    <property type="entry name" value="MAM"/>
    <property type="match status" value="3"/>
</dbReference>
<dbReference type="SMART" id="SM00137">
    <property type="entry name" value="MAM"/>
    <property type="match status" value="2"/>
</dbReference>
<dbReference type="EMBL" id="CAJOBB010015019">
    <property type="protein sequence ID" value="CAF4311897.1"/>
    <property type="molecule type" value="Genomic_DNA"/>
</dbReference>
<feature type="domain" description="MAM" evidence="1">
    <location>
        <begin position="241"/>
        <end position="368"/>
    </location>
</feature>
<comment type="caution">
    <text evidence="2">The sequence shown here is derived from an EMBL/GenBank/DDBJ whole genome shotgun (WGS) entry which is preliminary data.</text>
</comment>
<name>A0A820IIZ2_9BILA</name>
<accession>A0A820IIZ2</accession>
<feature type="non-terminal residue" evidence="2">
    <location>
        <position position="368"/>
    </location>
</feature>
<protein>
    <recommendedName>
        <fullName evidence="1">MAM domain-containing protein</fullName>
    </recommendedName>
</protein>
<proteinExistence type="predicted"/>
<dbReference type="InterPro" id="IPR013320">
    <property type="entry name" value="ConA-like_dom_sf"/>
</dbReference>
<dbReference type="SUPFAM" id="SSF49899">
    <property type="entry name" value="Concanavalin A-like lectins/glucanases"/>
    <property type="match status" value="3"/>
</dbReference>
<dbReference type="PROSITE" id="PS50060">
    <property type="entry name" value="MAM_2"/>
    <property type="match status" value="3"/>
</dbReference>
<dbReference type="PANTHER" id="PTHR23282:SF101">
    <property type="entry name" value="MAM DOMAIN-CONTAINING PROTEIN"/>
    <property type="match status" value="1"/>
</dbReference>